<protein>
    <submittedName>
        <fullName evidence="1">Protease synthase and sporulation protein PAI 2</fullName>
    </submittedName>
</protein>
<evidence type="ECO:0000313" key="1">
    <source>
        <dbReference type="EMBL" id="KJE75544.1"/>
    </source>
</evidence>
<dbReference type="RefSeq" id="WP_052566408.1">
    <property type="nucleotide sequence ID" value="NZ_JQKF01000064.1"/>
</dbReference>
<dbReference type="InterPro" id="IPR007396">
    <property type="entry name" value="TR_PAI2-type"/>
</dbReference>
<dbReference type="OrthoDB" id="9794948at2"/>
<dbReference type="GeneID" id="78373725"/>
<organism evidence="1 2">
    <name type="scientific">Ferrimicrobium acidiphilum DSM 19497</name>
    <dbReference type="NCBI Taxonomy" id="1121877"/>
    <lineage>
        <taxon>Bacteria</taxon>
        <taxon>Bacillati</taxon>
        <taxon>Actinomycetota</taxon>
        <taxon>Acidimicrobiia</taxon>
        <taxon>Acidimicrobiales</taxon>
        <taxon>Acidimicrobiaceae</taxon>
        <taxon>Ferrimicrobium</taxon>
    </lineage>
</organism>
<dbReference type="eggNOG" id="COG2808">
    <property type="taxonomic scope" value="Bacteria"/>
</dbReference>
<dbReference type="PANTHER" id="PTHR35802:SF1">
    <property type="entry name" value="PROTEASE SYNTHASE AND SPORULATION PROTEIN PAI 2"/>
    <property type="match status" value="1"/>
</dbReference>
<dbReference type="Proteomes" id="UP000032336">
    <property type="component" value="Unassembled WGS sequence"/>
</dbReference>
<dbReference type="Pfam" id="PF04299">
    <property type="entry name" value="FMN_bind_2"/>
    <property type="match status" value="1"/>
</dbReference>
<dbReference type="GO" id="GO:0008233">
    <property type="term" value="F:peptidase activity"/>
    <property type="evidence" value="ECO:0007669"/>
    <property type="project" value="UniProtKB-KW"/>
</dbReference>
<sequence length="211" mass="23492">MSPAKLFYTDDIPTLIAIAKENPFGDLVTVGANGPLTTAIPLLITVDGDDVMVQGHLTRTNPQWRQSRLDLEALAVFRAEHSYVSPRWYRTSADNQHHVPTWNYSRVEAVGELEFFDDANDLLTLVTTLTAKFEPPAPTGWSPDQSPDDYISAQLKAIVGFNLRVRELRGIRKLSQNKPLEDRKAVIASLDQIGETTLASTMRSLLDTTND</sequence>
<dbReference type="GO" id="GO:0006508">
    <property type="term" value="P:proteolysis"/>
    <property type="evidence" value="ECO:0007669"/>
    <property type="project" value="UniProtKB-KW"/>
</dbReference>
<keyword evidence="1" id="KW-0378">Hydrolase</keyword>
<keyword evidence="1" id="KW-0645">Protease</keyword>
<name>A0A0D8FRE6_9ACTN</name>
<dbReference type="PIRSF" id="PIRSF010372">
    <property type="entry name" value="PaiB"/>
    <property type="match status" value="1"/>
</dbReference>
<dbReference type="InterPro" id="IPR012349">
    <property type="entry name" value="Split_barrel_FMN-bd"/>
</dbReference>
<dbReference type="PANTHER" id="PTHR35802">
    <property type="entry name" value="PROTEASE SYNTHASE AND SPORULATION PROTEIN PAI 2"/>
    <property type="match status" value="1"/>
</dbReference>
<dbReference type="SUPFAM" id="SSF50475">
    <property type="entry name" value="FMN-binding split barrel"/>
    <property type="match status" value="1"/>
</dbReference>
<reference evidence="1 2" key="1">
    <citation type="submission" date="2015-01" db="EMBL/GenBank/DDBJ databases">
        <title>Draft genome of the acidophilic iron oxidizer Ferrimicrobium acidiphilum strain T23.</title>
        <authorList>
            <person name="Poehlein A."/>
            <person name="Eisen S."/>
            <person name="Schloemann M."/>
            <person name="Johnson B.D."/>
            <person name="Daniel R."/>
            <person name="Muehling M."/>
        </authorList>
    </citation>
    <scope>NUCLEOTIDE SEQUENCE [LARGE SCALE GENOMIC DNA]</scope>
    <source>
        <strain evidence="1 2">T23</strain>
    </source>
</reference>
<proteinExistence type="predicted"/>
<comment type="caution">
    <text evidence="1">The sequence shown here is derived from an EMBL/GenBank/DDBJ whole genome shotgun (WGS) entry which is preliminary data.</text>
</comment>
<dbReference type="AlphaFoldDB" id="A0A0D8FRE6"/>
<dbReference type="Gene3D" id="2.30.110.10">
    <property type="entry name" value="Electron Transport, Fmn-binding Protein, Chain A"/>
    <property type="match status" value="1"/>
</dbReference>
<keyword evidence="2" id="KW-1185">Reference proteome</keyword>
<gene>
    <name evidence="1" type="primary">paiB</name>
    <name evidence="1" type="ORF">FEAC_27380</name>
</gene>
<dbReference type="EMBL" id="JXUW01000037">
    <property type="protein sequence ID" value="KJE75544.1"/>
    <property type="molecule type" value="Genomic_DNA"/>
</dbReference>
<evidence type="ECO:0000313" key="2">
    <source>
        <dbReference type="Proteomes" id="UP000032336"/>
    </source>
</evidence>
<accession>A0A0D8FRE6</accession>